<feature type="signal peptide" evidence="1">
    <location>
        <begin position="1"/>
        <end position="20"/>
    </location>
</feature>
<organism evidence="3 4">
    <name type="scientific">Colletotrichum fructicola (strain Nara gc5)</name>
    <name type="common">Anthracnose fungus</name>
    <name type="synonym">Colletotrichum gloeosporioides (strain Nara gc5)</name>
    <dbReference type="NCBI Taxonomy" id="1213859"/>
    <lineage>
        <taxon>Eukaryota</taxon>
        <taxon>Fungi</taxon>
        <taxon>Dikarya</taxon>
        <taxon>Ascomycota</taxon>
        <taxon>Pezizomycotina</taxon>
        <taxon>Sordariomycetes</taxon>
        <taxon>Hypocreomycetidae</taxon>
        <taxon>Glomerellales</taxon>
        <taxon>Glomerellaceae</taxon>
        <taxon>Colletotrichum</taxon>
        <taxon>Colletotrichum gloeosporioides species complex</taxon>
    </lineage>
</organism>
<dbReference type="InParanoid" id="A0A7J6JJY3"/>
<gene>
    <name evidence="3" type="ORF">CGGC5_v001634</name>
</gene>
<accession>A0A7J6JJY3</accession>
<dbReference type="GeneID" id="43610233"/>
<dbReference type="Proteomes" id="UP000011096">
    <property type="component" value="Unassembled WGS sequence"/>
</dbReference>
<reference evidence="3 4" key="2">
    <citation type="submission" date="2020-04" db="EMBL/GenBank/DDBJ databases">
        <title>Genome sequencing and assembly of multiple isolates from the Colletotrichum gloeosporioides species complex.</title>
        <authorList>
            <person name="Gan P."/>
            <person name="Shirasu K."/>
        </authorList>
    </citation>
    <scope>NUCLEOTIDE SEQUENCE [LARGE SCALE GENOMIC DNA]</scope>
    <source>
        <strain evidence="3 4">Nara gc5</strain>
    </source>
</reference>
<dbReference type="EMBL" id="ANPB02000001">
    <property type="protein sequence ID" value="KAF4490949.1"/>
    <property type="molecule type" value="Genomic_DNA"/>
</dbReference>
<keyword evidence="1" id="KW-0732">Signal</keyword>
<keyword evidence="4" id="KW-1185">Reference proteome</keyword>
<feature type="chain" id="PRO_5029796637" description="DUF7872 domain-containing protein" evidence="1">
    <location>
        <begin position="21"/>
        <end position="441"/>
    </location>
</feature>
<dbReference type="PANTHER" id="PTHR33339">
    <property type="entry name" value="LYSM DOMAIN-CONTAINING PROTEIN"/>
    <property type="match status" value="1"/>
</dbReference>
<sequence>MRYQHIIATCVALLMSKTVATPVPVSNNDISLPRPTILDTRQATCETKALSNQTWIEEDVDGFLANASQHYIQYPNNNIQALGAYLGAPNFFCGVNEWCNAGQPCSPVQLPGWYALMGIQGWNNYVNNLNLAVTYTAAILGMRLSKMVTELWPKPKDNVTGWKMAIAWMNGILNAFPTTAVFGAVQGGIASAVQGNNIIVSGMLVAPSADKEFVRWTAIGDQMGQKLDEYKKAIGQYAQNIIDAPINDTKWGINTVLHGGNYLVRNKNFTQDDVENWMYKTVSINAMGLILQAQNVFIFRVYNMTECDPNDYYKDYRSAFYCQQQPNGLWTKYRLQKMGSDDFVPEHRLASKLQDVYGLTKEDIFLGPTTCFDTHDYEQLTNPWEEVSPNGVLFDAMQPCNFNLNVCTVDNAEKDLYGKSEFDYYENEGDWWCELQGITWM</sequence>
<comment type="caution">
    <text evidence="3">The sequence shown here is derived from an EMBL/GenBank/DDBJ whole genome shotgun (WGS) entry which is preliminary data.</text>
</comment>
<dbReference type="Pfam" id="PF25278">
    <property type="entry name" value="DUF7872"/>
    <property type="match status" value="1"/>
</dbReference>
<proteinExistence type="predicted"/>
<name>A0A7J6JJY3_COLFN</name>
<dbReference type="AlphaFoldDB" id="A0A7J6JJY3"/>
<reference evidence="3 4" key="1">
    <citation type="submission" date="2012-08" db="EMBL/GenBank/DDBJ databases">
        <authorList>
            <person name="Gan P.H.P."/>
            <person name="Ikeda K."/>
            <person name="Irieda H."/>
            <person name="Narusaka M."/>
            <person name="O'Connell R.J."/>
            <person name="Narusaka Y."/>
            <person name="Takano Y."/>
            <person name="Kubo Y."/>
            <person name="Shirasu K."/>
        </authorList>
    </citation>
    <scope>NUCLEOTIDE SEQUENCE [LARGE SCALE GENOMIC DNA]</scope>
    <source>
        <strain evidence="3 4">Nara gc5</strain>
    </source>
</reference>
<evidence type="ECO:0000313" key="4">
    <source>
        <dbReference type="Proteomes" id="UP000011096"/>
    </source>
</evidence>
<feature type="domain" description="DUF7872" evidence="2">
    <location>
        <begin position="208"/>
        <end position="412"/>
    </location>
</feature>
<dbReference type="PANTHER" id="PTHR33339:SF1">
    <property type="entry name" value="LYSM DOMAIN-CONTAINING PROTEIN"/>
    <property type="match status" value="1"/>
</dbReference>
<protein>
    <recommendedName>
        <fullName evidence="2">DUF7872 domain-containing protein</fullName>
    </recommendedName>
</protein>
<evidence type="ECO:0000259" key="2">
    <source>
        <dbReference type="Pfam" id="PF25278"/>
    </source>
</evidence>
<dbReference type="OrthoDB" id="2501761at2759"/>
<dbReference type="InterPro" id="IPR057194">
    <property type="entry name" value="DUF7872"/>
</dbReference>
<evidence type="ECO:0000313" key="3">
    <source>
        <dbReference type="EMBL" id="KAF4490949.1"/>
    </source>
</evidence>
<dbReference type="RefSeq" id="XP_031877437.1">
    <property type="nucleotide sequence ID" value="XM_032026089.1"/>
</dbReference>
<evidence type="ECO:0000256" key="1">
    <source>
        <dbReference type="SAM" id="SignalP"/>
    </source>
</evidence>